<dbReference type="NCBIfam" id="TIGR02456">
    <property type="entry name" value="treS_nterm"/>
    <property type="match status" value="1"/>
</dbReference>
<keyword evidence="10" id="KW-0378">Hydrolase</keyword>
<dbReference type="Gene3D" id="3.90.400.10">
    <property type="entry name" value="Oligo-1,6-glucosidase, Domain 2"/>
    <property type="match status" value="1"/>
</dbReference>
<dbReference type="Proteomes" id="UP000095349">
    <property type="component" value="Chromosome"/>
</dbReference>
<dbReference type="EMBL" id="CP017316">
    <property type="protein sequence ID" value="AOT61140.1"/>
    <property type="molecule type" value="Genomic_DNA"/>
</dbReference>
<evidence type="ECO:0000256" key="8">
    <source>
        <dbReference type="SAM" id="MobiDB-lite"/>
    </source>
</evidence>
<feature type="compositionally biased region" description="Pro residues" evidence="8">
    <location>
        <begin position="621"/>
        <end position="637"/>
    </location>
</feature>
<keyword evidence="6" id="KW-0413">Isomerase</keyword>
<dbReference type="InterPro" id="IPR045857">
    <property type="entry name" value="O16G_dom_2"/>
</dbReference>
<comment type="similarity">
    <text evidence="2">Belongs to the glycosyl hydrolase 13 family. TreS subfamily.</text>
</comment>
<dbReference type="Pfam" id="PF00128">
    <property type="entry name" value="Alpha-amylase"/>
    <property type="match status" value="2"/>
</dbReference>
<evidence type="ECO:0000256" key="5">
    <source>
        <dbReference type="ARBA" id="ARBA00022837"/>
    </source>
</evidence>
<dbReference type="GO" id="GO:0016798">
    <property type="term" value="F:hydrolase activity, acting on glycosyl bonds"/>
    <property type="evidence" value="ECO:0007669"/>
    <property type="project" value="UniProtKB-KW"/>
</dbReference>
<dbReference type="GO" id="GO:0047471">
    <property type="term" value="F:maltose alpha-D-glucosyltransferase activity"/>
    <property type="evidence" value="ECO:0007669"/>
    <property type="project" value="UniProtKB-EC"/>
</dbReference>
<dbReference type="PANTHER" id="PTHR10357">
    <property type="entry name" value="ALPHA-AMYLASE FAMILY MEMBER"/>
    <property type="match status" value="1"/>
</dbReference>
<dbReference type="CDD" id="cd11334">
    <property type="entry name" value="AmyAc_TreS"/>
    <property type="match status" value="1"/>
</dbReference>
<dbReference type="GO" id="GO:0005975">
    <property type="term" value="P:carbohydrate metabolic process"/>
    <property type="evidence" value="ECO:0007669"/>
    <property type="project" value="InterPro"/>
</dbReference>
<keyword evidence="4" id="KW-0479">Metal-binding</keyword>
<dbReference type="PANTHER" id="PTHR10357:SF219">
    <property type="entry name" value="MALTOSE ALPHA-D-GLUCOSYLTRANSFERASE"/>
    <property type="match status" value="1"/>
</dbReference>
<proteinExistence type="inferred from homology"/>
<dbReference type="SMART" id="SM00642">
    <property type="entry name" value="Aamy"/>
    <property type="match status" value="1"/>
</dbReference>
<feature type="compositionally biased region" description="Low complexity" evidence="8">
    <location>
        <begin position="586"/>
        <end position="620"/>
    </location>
</feature>
<dbReference type="STRING" id="285473.A4G23_04018"/>
<evidence type="ECO:0000256" key="1">
    <source>
        <dbReference type="ARBA" id="ARBA00001595"/>
    </source>
</evidence>
<reference evidence="10 11" key="1">
    <citation type="submission" date="2016-09" db="EMBL/GenBank/DDBJ databases">
        <title>Streptomyces rubrolavendulae MJM4426 Genome sequencing and assembly.</title>
        <authorList>
            <person name="Kim J.-G."/>
        </authorList>
    </citation>
    <scope>NUCLEOTIDE SEQUENCE [LARGE SCALE GENOMIC DNA]</scope>
    <source>
        <strain evidence="10 11">MJM4426</strain>
    </source>
</reference>
<sequence length="706" mass="78142">MTVNEPVHDTFEDTPAKDRDPDWFKRAVFYEVLVRSFQDSNGDGIGDLRGLTARLDYLQWLGVDCLWLPPFFKSPLRDGGYDVADYTSVLPDFGDLADFVEFVDAAHQRGMRVIIDFVMNHTSDQHPWFQESRANPDGPYGDYYVWADDDKQYQDARIIFVDTETSNWTFDPVRKQYYWHRFFSHQPDLNYENPAVQQEILSALRFWLDLGIDGFRLDAVPYLYQEEGTNCENLPATHAFLKRVRKEIDAAYPDTVLLAEANQWPEDVVDYFGDFAGGGDECHMAFHFPVMPRIFMAVRRESRYPVSEILAKTPAIPENCQWGIFLRNHDELTLEMVTDEERDYMYAEYAKDPRMRANIGIRRRLAPLLDNDRNQIELFTALLLSLPGSPILYYGDEIGMGDNIWLGDRDAVRTPMQWTPDRNAGFSSCDPGRLYLPTIMDPVYGYQVTNVEASMASPSSLLHWTRRMIEIRKQNPAFGLGSYTELPSSNPAVLAFLREYGDDLVMCVHNFSRFPQPTELDLRRFDGLHPVELIGGVRFPAVGELPYLLTLAGHGFYWFRLRADTAHTALPARADGAARRTPRPAPAGTPGAPSAPTPAGTPRGTPRGIPADTPASAPDTTPAPAPAGPRPGTPAHPPAATGSVTTAATSSVTTAATAAGSPAPTPAGTRSATAAPAPAPTRAGTPGSTPAGTPAGPASRPAAARR</sequence>
<organism evidence="10 11">
    <name type="scientific">Streptomyces rubrolavendulae</name>
    <dbReference type="NCBI Taxonomy" id="285473"/>
    <lineage>
        <taxon>Bacteria</taxon>
        <taxon>Bacillati</taxon>
        <taxon>Actinomycetota</taxon>
        <taxon>Actinomycetes</taxon>
        <taxon>Kitasatosporales</taxon>
        <taxon>Streptomycetaceae</taxon>
        <taxon>Streptomyces</taxon>
    </lineage>
</organism>
<evidence type="ECO:0000313" key="11">
    <source>
        <dbReference type="Proteomes" id="UP000095349"/>
    </source>
</evidence>
<feature type="domain" description="Glycosyl hydrolase family 13 catalytic" evidence="9">
    <location>
        <begin position="31"/>
        <end position="433"/>
    </location>
</feature>
<dbReference type="AlphaFoldDB" id="A0A1D8G6Q1"/>
<dbReference type="Gene3D" id="3.20.20.80">
    <property type="entry name" value="Glycosidases"/>
    <property type="match status" value="1"/>
</dbReference>
<dbReference type="PATRIC" id="fig|285473.5.peg.4214"/>
<dbReference type="KEGG" id="srn:A4G23_04018"/>
<dbReference type="FunFam" id="3.20.20.80:FF:000055">
    <property type="entry name" value="Trehalose synthase"/>
    <property type="match status" value="1"/>
</dbReference>
<dbReference type="InterPro" id="IPR012810">
    <property type="entry name" value="TreS/a-amylase_N"/>
</dbReference>
<comment type="catalytic activity">
    <reaction evidence="1">
        <text>D-maltose = alpha,alpha-trehalose</text>
        <dbReference type="Rhea" id="RHEA:15145"/>
        <dbReference type="ChEBI" id="CHEBI:16551"/>
        <dbReference type="ChEBI" id="CHEBI:17306"/>
        <dbReference type="EC" id="5.4.99.16"/>
    </reaction>
</comment>
<dbReference type="InterPro" id="IPR006047">
    <property type="entry name" value="GH13_cat_dom"/>
</dbReference>
<keyword evidence="11" id="KW-1185">Reference proteome</keyword>
<feature type="compositionally biased region" description="Low complexity" evidence="8">
    <location>
        <begin position="638"/>
        <end position="706"/>
    </location>
</feature>
<dbReference type="Gene3D" id="2.60.40.1180">
    <property type="entry name" value="Golgi alpha-mannosidase II"/>
    <property type="match status" value="1"/>
</dbReference>
<evidence type="ECO:0000313" key="10">
    <source>
        <dbReference type="EMBL" id="AOT61140.1"/>
    </source>
</evidence>
<evidence type="ECO:0000256" key="3">
    <source>
        <dbReference type="ARBA" id="ARBA00012619"/>
    </source>
</evidence>
<accession>A0A1D8G6Q1</accession>
<protein>
    <recommendedName>
        <fullName evidence="3">maltose alpha-D-glucosyltransferase</fullName>
        <ecNumber evidence="3">5.4.99.16</ecNumber>
    </recommendedName>
    <alternativeName>
        <fullName evidence="7">Maltose alpha-D-glucosyltransferase</fullName>
    </alternativeName>
</protein>
<gene>
    <name evidence="10" type="primary">treS</name>
    <name evidence="10" type="ORF">A4G23_04018</name>
</gene>
<keyword evidence="10" id="KW-0326">Glycosidase</keyword>
<dbReference type="SUPFAM" id="SSF51445">
    <property type="entry name" value="(Trans)glycosidases"/>
    <property type="match status" value="1"/>
</dbReference>
<dbReference type="InterPro" id="IPR017853">
    <property type="entry name" value="GH"/>
</dbReference>
<dbReference type="SUPFAM" id="SSF51011">
    <property type="entry name" value="Glycosyl hydrolase domain"/>
    <property type="match status" value="1"/>
</dbReference>
<dbReference type="InterPro" id="IPR013780">
    <property type="entry name" value="Glyco_hydro_b"/>
</dbReference>
<evidence type="ECO:0000256" key="4">
    <source>
        <dbReference type="ARBA" id="ARBA00022723"/>
    </source>
</evidence>
<feature type="region of interest" description="Disordered" evidence="8">
    <location>
        <begin position="572"/>
        <end position="706"/>
    </location>
</feature>
<keyword evidence="5" id="KW-0106">Calcium</keyword>
<evidence type="ECO:0000259" key="9">
    <source>
        <dbReference type="SMART" id="SM00642"/>
    </source>
</evidence>
<dbReference type="Pfam" id="PF16657">
    <property type="entry name" value="Malt_amylase_C"/>
    <property type="match status" value="1"/>
</dbReference>
<evidence type="ECO:0000256" key="7">
    <source>
        <dbReference type="ARBA" id="ARBA00031378"/>
    </source>
</evidence>
<name>A0A1D8G6Q1_9ACTN</name>
<evidence type="ECO:0000256" key="2">
    <source>
        <dbReference type="ARBA" id="ARBA00005496"/>
    </source>
</evidence>
<dbReference type="InterPro" id="IPR032091">
    <property type="entry name" value="Malt_amylase-like_C"/>
</dbReference>
<dbReference type="EC" id="5.4.99.16" evidence="3"/>
<dbReference type="GO" id="GO:0046872">
    <property type="term" value="F:metal ion binding"/>
    <property type="evidence" value="ECO:0007669"/>
    <property type="project" value="UniProtKB-KW"/>
</dbReference>
<evidence type="ECO:0000256" key="6">
    <source>
        <dbReference type="ARBA" id="ARBA00023235"/>
    </source>
</evidence>